<evidence type="ECO:0000313" key="3">
    <source>
        <dbReference type="EMBL" id="MCW1932882.1"/>
    </source>
</evidence>
<gene>
    <name evidence="3" type="ORF">OKW52_11615</name>
</gene>
<evidence type="ECO:0000259" key="2">
    <source>
        <dbReference type="Pfam" id="PF04909"/>
    </source>
</evidence>
<name>A0ABT3GZC8_9RHOB</name>
<feature type="domain" description="Amidohydrolase-related" evidence="2">
    <location>
        <begin position="18"/>
        <end position="326"/>
    </location>
</feature>
<dbReference type="EMBL" id="JAPDFL010000001">
    <property type="protein sequence ID" value="MCW1932882.1"/>
    <property type="molecule type" value="Genomic_DNA"/>
</dbReference>
<dbReference type="Gene3D" id="3.20.20.140">
    <property type="entry name" value="Metal-dependent hydrolases"/>
    <property type="match status" value="1"/>
</dbReference>
<dbReference type="PANTHER" id="PTHR21240">
    <property type="entry name" value="2-AMINO-3-CARBOXYLMUCONATE-6-SEMIALDEHYDE DECARBOXYLASE"/>
    <property type="match status" value="1"/>
</dbReference>
<dbReference type="SUPFAM" id="SSF51556">
    <property type="entry name" value="Metallo-dependent hydrolases"/>
    <property type="match status" value="1"/>
</dbReference>
<proteinExistence type="predicted"/>
<accession>A0ABT3GZC8</accession>
<dbReference type="Proteomes" id="UP001208938">
    <property type="component" value="Unassembled WGS sequence"/>
</dbReference>
<dbReference type="InterPro" id="IPR032466">
    <property type="entry name" value="Metal_Hydrolase"/>
</dbReference>
<comment type="caution">
    <text evidence="3">The sequence shown here is derived from an EMBL/GenBank/DDBJ whole genome shotgun (WGS) entry which is preliminary data.</text>
</comment>
<dbReference type="Pfam" id="PF04909">
    <property type="entry name" value="Amidohydro_2"/>
    <property type="match status" value="1"/>
</dbReference>
<reference evidence="3 4" key="1">
    <citation type="submission" date="2022-10" db="EMBL/GenBank/DDBJ databases">
        <title>Pararhodobacter sp. nov., isolated from marine algae.</title>
        <authorList>
            <person name="Choi B.J."/>
            <person name="Kim J.M."/>
            <person name="Lee J.K."/>
            <person name="Choi D.G."/>
            <person name="Jeon C.O."/>
        </authorList>
    </citation>
    <scope>NUCLEOTIDE SEQUENCE [LARGE SCALE GENOMIC DNA]</scope>
    <source>
        <strain evidence="3 4">ZQ420</strain>
    </source>
</reference>
<dbReference type="InterPro" id="IPR006680">
    <property type="entry name" value="Amidohydro-rel"/>
</dbReference>
<dbReference type="RefSeq" id="WP_264505845.1">
    <property type="nucleotide sequence ID" value="NZ_JAPDFL010000001.1"/>
</dbReference>
<dbReference type="InterPro" id="IPR032465">
    <property type="entry name" value="ACMSD"/>
</dbReference>
<keyword evidence="1" id="KW-0456">Lyase</keyword>
<keyword evidence="4" id="KW-1185">Reference proteome</keyword>
<evidence type="ECO:0000313" key="4">
    <source>
        <dbReference type="Proteomes" id="UP001208938"/>
    </source>
</evidence>
<evidence type="ECO:0000256" key="1">
    <source>
        <dbReference type="ARBA" id="ARBA00023239"/>
    </source>
</evidence>
<dbReference type="PANTHER" id="PTHR21240:SF28">
    <property type="entry name" value="ISO-OROTATE DECARBOXYLASE (EUROFUNG)"/>
    <property type="match status" value="1"/>
</dbReference>
<sequence length="358" mass="39900">MTTDTLMPPPAKSRLWRIDCDVHPRLPRMADLAPHAPRYWAQMFDYRNIDRQELMTYPVSTLPFRPQDPADVADAAGLARAHLDPLALDAAILNVLSGAQAAYDPYLSTALCEATNRWLAADWLDRDPRLRASALVPFQNPEAAVAEIERLAQDKRFVQILAVLGGEKPLGRREYWPIYKAAAAHGFALGLHPGGTNRHAPTQSGFVATRVEEVSLHPQTYASQVASLVAEGVFQTIPDLRVVLMESGISWLPGLMWRMSKDWKGARIEVPWLEEPPYDIIARHFRLTTQPFDGPLDSMSAAKVLDQLPDPSMLLWSSDFPHRHNGDGMPHGLPDALHDAVRGAHALATYPRLELRDV</sequence>
<protein>
    <submittedName>
        <fullName evidence="3">Amidohydrolase</fullName>
    </submittedName>
</protein>
<organism evidence="3 4">
    <name type="scientific">Pararhodobacter zhoushanensis</name>
    <dbReference type="NCBI Taxonomy" id="2479545"/>
    <lineage>
        <taxon>Bacteria</taxon>
        <taxon>Pseudomonadati</taxon>
        <taxon>Pseudomonadota</taxon>
        <taxon>Alphaproteobacteria</taxon>
        <taxon>Rhodobacterales</taxon>
        <taxon>Paracoccaceae</taxon>
        <taxon>Pararhodobacter</taxon>
    </lineage>
</organism>